<organism evidence="2 3">
    <name type="scientific">Oopsacas minuta</name>
    <dbReference type="NCBI Taxonomy" id="111878"/>
    <lineage>
        <taxon>Eukaryota</taxon>
        <taxon>Metazoa</taxon>
        <taxon>Porifera</taxon>
        <taxon>Hexactinellida</taxon>
        <taxon>Hexasterophora</taxon>
        <taxon>Lyssacinosida</taxon>
        <taxon>Leucopsacidae</taxon>
        <taxon>Oopsacas</taxon>
    </lineage>
</organism>
<keyword evidence="1" id="KW-0812">Transmembrane</keyword>
<sequence length="391" mass="45511">MLPNNTIEYYVAGLINRGVNAACGPVVVITTFFLLILSFCWSLYFLTGVIKGFRKKEVYINRDMKEEVIKSILQNQKNNQIKIFILFAICASECTFIVSLLVFSCTHYLRDNEVINPKNLFSSPFHKISLTYSDSLYSTWSRFQSTVCFNFFLCLLLLIRILTQYMANCYSFFHSNYSLKFQFIQSVVMLIALTLIGTFQITIFLYRILYNIYIIYQFILFLRASTNLRKVLYKRFFDAKVHENQSLHVIAYYKRAHKEYKITSVLLALALLGHITSVCIVSLNQLIVALLYQPGKFADVIFGHGLNITLKNLPISLKAYNQLISSLSEISFTLGMCMLVSPYIFVTLNYIVFFTKRRIRSTKYRFTYFSDPDKVKALISKHNYTYTINHL</sequence>
<feature type="transmembrane region" description="Helical" evidence="1">
    <location>
        <begin position="265"/>
        <end position="292"/>
    </location>
</feature>
<dbReference type="Proteomes" id="UP001165289">
    <property type="component" value="Unassembled WGS sequence"/>
</dbReference>
<dbReference type="AlphaFoldDB" id="A0AAV7JKW2"/>
<protein>
    <recommendedName>
        <fullName evidence="4">Odorant receptor</fullName>
    </recommendedName>
</protein>
<feature type="transmembrane region" description="Helical" evidence="1">
    <location>
        <begin position="83"/>
        <end position="109"/>
    </location>
</feature>
<proteinExistence type="predicted"/>
<feature type="transmembrane region" description="Helical" evidence="1">
    <location>
        <begin position="208"/>
        <end position="226"/>
    </location>
</feature>
<accession>A0AAV7JKW2</accession>
<keyword evidence="1" id="KW-1133">Transmembrane helix</keyword>
<evidence type="ECO:0008006" key="4">
    <source>
        <dbReference type="Google" id="ProtNLM"/>
    </source>
</evidence>
<evidence type="ECO:0000256" key="1">
    <source>
        <dbReference type="SAM" id="Phobius"/>
    </source>
</evidence>
<feature type="transmembrane region" description="Helical" evidence="1">
    <location>
        <begin position="183"/>
        <end position="202"/>
    </location>
</feature>
<keyword evidence="3" id="KW-1185">Reference proteome</keyword>
<name>A0AAV7JKW2_9METZ</name>
<evidence type="ECO:0000313" key="3">
    <source>
        <dbReference type="Proteomes" id="UP001165289"/>
    </source>
</evidence>
<comment type="caution">
    <text evidence="2">The sequence shown here is derived from an EMBL/GenBank/DDBJ whole genome shotgun (WGS) entry which is preliminary data.</text>
</comment>
<dbReference type="EMBL" id="JAKMXF010000321">
    <property type="protein sequence ID" value="KAI6649437.1"/>
    <property type="molecule type" value="Genomic_DNA"/>
</dbReference>
<feature type="transmembrane region" description="Helical" evidence="1">
    <location>
        <begin position="330"/>
        <end position="355"/>
    </location>
</feature>
<feature type="transmembrane region" description="Helical" evidence="1">
    <location>
        <begin position="143"/>
        <end position="162"/>
    </location>
</feature>
<gene>
    <name evidence="2" type="ORF">LOD99_11802</name>
</gene>
<keyword evidence="1" id="KW-0472">Membrane</keyword>
<feature type="transmembrane region" description="Helical" evidence="1">
    <location>
        <begin position="26"/>
        <end position="46"/>
    </location>
</feature>
<evidence type="ECO:0000313" key="2">
    <source>
        <dbReference type="EMBL" id="KAI6649437.1"/>
    </source>
</evidence>
<reference evidence="2 3" key="1">
    <citation type="journal article" date="2023" name="BMC Biol.">
        <title>The compact genome of the sponge Oopsacas minuta (Hexactinellida) is lacking key metazoan core genes.</title>
        <authorList>
            <person name="Santini S."/>
            <person name="Schenkelaars Q."/>
            <person name="Jourda C."/>
            <person name="Duchesne M."/>
            <person name="Belahbib H."/>
            <person name="Rocher C."/>
            <person name="Selva M."/>
            <person name="Riesgo A."/>
            <person name="Vervoort M."/>
            <person name="Leys S.P."/>
            <person name="Kodjabachian L."/>
            <person name="Le Bivic A."/>
            <person name="Borchiellini C."/>
            <person name="Claverie J.M."/>
            <person name="Renard E."/>
        </authorList>
    </citation>
    <scope>NUCLEOTIDE SEQUENCE [LARGE SCALE GENOMIC DNA]</scope>
    <source>
        <strain evidence="2">SPO-2</strain>
    </source>
</reference>